<feature type="domain" description="Thioredoxin" evidence="1">
    <location>
        <begin position="284"/>
        <end position="446"/>
    </location>
</feature>
<organism evidence="2 3">
    <name type="scientific">Psychroflexus salarius</name>
    <dbReference type="NCBI Taxonomy" id="1155689"/>
    <lineage>
        <taxon>Bacteria</taxon>
        <taxon>Pseudomonadati</taxon>
        <taxon>Bacteroidota</taxon>
        <taxon>Flavobacteriia</taxon>
        <taxon>Flavobacteriales</taxon>
        <taxon>Flavobacteriaceae</taxon>
        <taxon>Psychroflexus</taxon>
    </lineage>
</organism>
<proteinExistence type="predicted"/>
<evidence type="ECO:0000259" key="1">
    <source>
        <dbReference type="PROSITE" id="PS51352"/>
    </source>
</evidence>
<dbReference type="InterPro" id="IPR036249">
    <property type="entry name" value="Thioredoxin-like_sf"/>
</dbReference>
<dbReference type="Gene3D" id="3.40.30.10">
    <property type="entry name" value="Glutaredoxin"/>
    <property type="match status" value="1"/>
</dbReference>
<dbReference type="SUPFAM" id="SSF52833">
    <property type="entry name" value="Thioredoxin-like"/>
    <property type="match status" value="1"/>
</dbReference>
<dbReference type="AlphaFoldDB" id="A0A1M4Y8K3"/>
<keyword evidence="3" id="KW-1185">Reference proteome</keyword>
<evidence type="ECO:0000313" key="3">
    <source>
        <dbReference type="Proteomes" id="UP000184462"/>
    </source>
</evidence>
<dbReference type="InterPro" id="IPR050553">
    <property type="entry name" value="Thioredoxin_ResA/DsbE_sf"/>
</dbReference>
<dbReference type="InterPro" id="IPR013766">
    <property type="entry name" value="Thioredoxin_domain"/>
</dbReference>
<dbReference type="GO" id="GO:0016853">
    <property type="term" value="F:isomerase activity"/>
    <property type="evidence" value="ECO:0007669"/>
    <property type="project" value="UniProtKB-KW"/>
</dbReference>
<dbReference type="InterPro" id="IPR012336">
    <property type="entry name" value="Thioredoxin-like_fold"/>
</dbReference>
<dbReference type="PROSITE" id="PS51257">
    <property type="entry name" value="PROKAR_LIPOPROTEIN"/>
    <property type="match status" value="1"/>
</dbReference>
<keyword evidence="2" id="KW-0413">Isomerase</keyword>
<accession>A0A1M4Y8K3</accession>
<dbReference type="OrthoDB" id="743079at2"/>
<dbReference type="EMBL" id="FQTW01000016">
    <property type="protein sequence ID" value="SHF01782.1"/>
    <property type="molecule type" value="Genomic_DNA"/>
</dbReference>
<dbReference type="PROSITE" id="PS51352">
    <property type="entry name" value="THIOREDOXIN_2"/>
    <property type="match status" value="1"/>
</dbReference>
<sequence>MKKIIYLLAILSVIGCQKESKELYIKLIDQKGYGSFEPGNSIVFPSQDSIFYSGVPNEIDEFVVRKLSADKNQKLYSDYKSGLIDKKDFIELVRDRKIDTLDLTDKEIDNEILILIGTNRKSGKVIIVDSDNDDNFENEKVLEYPYPLTRNQQDSMQPLLEDLIVKYDVFLKDKIVEKSTVIKPSPYKGGLGISLSTKNPIEQNYFLFASIPQHKKGKALINNKEYTFEISNGFTTPIYNSNNVRIFIYGESQNNISERNGFMTYNIGDVFNADGKDYTIKKISKLGNQLSLEYLKDNDKPKGNIVGFYPLDFEAKMIDNTNLKLETYKGSYVLIDFWGTWCAPCIKALPELKDVNNQLSKSDDFKLISVAFDSNIEEVKSFTKKHEMNWEHVFVDNTQYNDNSIVAKFDINTFPSTILIDPSGKIVARNETFEAIKKIVRENNAL</sequence>
<dbReference type="STRING" id="1155689.SAMN05444278_1168"/>
<gene>
    <name evidence="2" type="ORF">SAMN05444278_1168</name>
</gene>
<dbReference type="PANTHER" id="PTHR42852">
    <property type="entry name" value="THIOL:DISULFIDE INTERCHANGE PROTEIN DSBE"/>
    <property type="match status" value="1"/>
</dbReference>
<dbReference type="Pfam" id="PF13905">
    <property type="entry name" value="Thioredoxin_8"/>
    <property type="match status" value="1"/>
</dbReference>
<dbReference type="CDD" id="cd02966">
    <property type="entry name" value="TlpA_like_family"/>
    <property type="match status" value="1"/>
</dbReference>
<dbReference type="Proteomes" id="UP000184462">
    <property type="component" value="Unassembled WGS sequence"/>
</dbReference>
<dbReference type="RefSeq" id="WP_073193732.1">
    <property type="nucleotide sequence ID" value="NZ_FQTW01000016.1"/>
</dbReference>
<protein>
    <submittedName>
        <fullName evidence="2">Thiol-disulfide isomerase or thioredoxin</fullName>
    </submittedName>
</protein>
<name>A0A1M4Y8K3_9FLAO</name>
<evidence type="ECO:0000313" key="2">
    <source>
        <dbReference type="EMBL" id="SHF01782.1"/>
    </source>
</evidence>
<reference evidence="2 3" key="1">
    <citation type="submission" date="2016-11" db="EMBL/GenBank/DDBJ databases">
        <authorList>
            <person name="Jaros S."/>
            <person name="Januszkiewicz K."/>
            <person name="Wedrychowicz H."/>
        </authorList>
    </citation>
    <scope>NUCLEOTIDE SEQUENCE [LARGE SCALE GENOMIC DNA]</scope>
    <source>
        <strain evidence="2 3">DSM 25661</strain>
    </source>
</reference>
<dbReference type="PANTHER" id="PTHR42852:SF17">
    <property type="entry name" value="THIOREDOXIN-LIKE PROTEIN HI_1115"/>
    <property type="match status" value="1"/>
</dbReference>